<evidence type="ECO:0000313" key="3">
    <source>
        <dbReference type="Proteomes" id="UP000608850"/>
    </source>
</evidence>
<evidence type="ECO:0000256" key="1">
    <source>
        <dbReference type="SAM" id="MobiDB-lite"/>
    </source>
</evidence>
<reference evidence="2 3" key="1">
    <citation type="journal article" date="2019" name="Int. J. Syst. Evol. Microbiol.">
        <title>The Global Catalogue of Microorganisms (GCM) 10K type strain sequencing project: providing services to taxonomists for standard genome sequencing and annotation.</title>
        <authorList>
            <consortium name="The Broad Institute Genomics Platform"/>
            <consortium name="The Broad Institute Genome Sequencing Center for Infectious Disease"/>
            <person name="Wu L."/>
            <person name="Ma J."/>
        </authorList>
    </citation>
    <scope>NUCLEOTIDE SEQUENCE [LARGE SCALE GENOMIC DNA]</scope>
    <source>
        <strain evidence="2 3">JCM 16331</strain>
    </source>
</reference>
<keyword evidence="3" id="KW-1185">Reference proteome</keyword>
<dbReference type="AlphaFoldDB" id="A0A830G827"/>
<dbReference type="RefSeq" id="WP_407647936.1">
    <property type="nucleotide sequence ID" value="NZ_BMOQ01000001.1"/>
</dbReference>
<accession>A0A830G827</accession>
<organism evidence="2 3">
    <name type="scientific">Halarchaeum nitratireducens</name>
    <dbReference type="NCBI Taxonomy" id="489913"/>
    <lineage>
        <taxon>Archaea</taxon>
        <taxon>Methanobacteriati</taxon>
        <taxon>Methanobacteriota</taxon>
        <taxon>Stenosarchaea group</taxon>
        <taxon>Halobacteria</taxon>
        <taxon>Halobacteriales</taxon>
        <taxon>Halobacteriaceae</taxon>
    </lineage>
</organism>
<dbReference type="Pfam" id="PF19148">
    <property type="entry name" value="DUF5830"/>
    <property type="match status" value="1"/>
</dbReference>
<sequence>MTREDSGHATEQPASDEDGDAREPDSAETSLSDPRFRADDATGDESGETRGHAASDGGDEGERERRLDDERDSSDERDSGRDESAAGDGRRSAGDADPIEPPADPDPIELGVALIERLEDDELSMAALMDRVETVSTHPRIVREIIEAAEERGLIDREGATVRPQGGGYVRFGADVVTKEGEFSCRRCGTGLSEGYFIRLDAGEIGPFGSSCIRKVTGRE</sequence>
<feature type="compositionally biased region" description="Basic and acidic residues" evidence="1">
    <location>
        <begin position="60"/>
        <end position="94"/>
    </location>
</feature>
<dbReference type="Proteomes" id="UP000608850">
    <property type="component" value="Unassembled WGS sequence"/>
</dbReference>
<comment type="caution">
    <text evidence="2">The sequence shown here is derived from an EMBL/GenBank/DDBJ whole genome shotgun (WGS) entry which is preliminary data.</text>
</comment>
<dbReference type="InterPro" id="IPR043870">
    <property type="entry name" value="DUF5830"/>
</dbReference>
<evidence type="ECO:0000313" key="2">
    <source>
        <dbReference type="EMBL" id="GGN07671.1"/>
    </source>
</evidence>
<proteinExistence type="predicted"/>
<dbReference type="EMBL" id="BMOQ01000001">
    <property type="protein sequence ID" value="GGN07671.1"/>
    <property type="molecule type" value="Genomic_DNA"/>
</dbReference>
<protein>
    <submittedName>
        <fullName evidence="2">Uncharacterized protein</fullName>
    </submittedName>
</protein>
<feature type="region of interest" description="Disordered" evidence="1">
    <location>
        <begin position="1"/>
        <end position="107"/>
    </location>
</feature>
<gene>
    <name evidence="2" type="ORF">GCM10009021_03600</name>
</gene>
<name>A0A830G827_9EURY</name>